<dbReference type="SUPFAM" id="SSF48498">
    <property type="entry name" value="Tetracyclin repressor-like, C-terminal domain"/>
    <property type="match status" value="1"/>
</dbReference>
<reference evidence="4 5" key="1">
    <citation type="submission" date="2012-05" db="EMBL/GenBank/DDBJ databases">
        <title>Finished chromosome of genome of Chamaesiphon sp. PCC 6605.</title>
        <authorList>
            <consortium name="US DOE Joint Genome Institute"/>
            <person name="Gugger M."/>
            <person name="Coursin T."/>
            <person name="Rippka R."/>
            <person name="Tandeau De Marsac N."/>
            <person name="Huntemann M."/>
            <person name="Wei C.-L."/>
            <person name="Han J."/>
            <person name="Detter J.C."/>
            <person name="Han C."/>
            <person name="Tapia R."/>
            <person name="Chen A."/>
            <person name="Kyrpides N."/>
            <person name="Mavromatis K."/>
            <person name="Markowitz V."/>
            <person name="Szeto E."/>
            <person name="Ivanova N."/>
            <person name="Pagani I."/>
            <person name="Pati A."/>
            <person name="Goodwin L."/>
            <person name="Nordberg H.P."/>
            <person name="Cantor M.N."/>
            <person name="Hua S.X."/>
            <person name="Woyke T."/>
            <person name="Kerfeld C.A."/>
        </authorList>
    </citation>
    <scope>NUCLEOTIDE SEQUENCE [LARGE SCALE GENOMIC DNA]</scope>
    <source>
        <strain evidence="5">ATCC 27169 / PCC 6605</strain>
    </source>
</reference>
<protein>
    <submittedName>
        <fullName evidence="4">Transcriptional regulator</fullName>
    </submittedName>
</protein>
<dbReference type="Gene3D" id="1.10.357.10">
    <property type="entry name" value="Tetracycline Repressor, domain 2"/>
    <property type="match status" value="1"/>
</dbReference>
<dbReference type="SUPFAM" id="SSF46689">
    <property type="entry name" value="Homeodomain-like"/>
    <property type="match status" value="1"/>
</dbReference>
<dbReference type="STRING" id="1173020.Cha6605_1591"/>
<evidence type="ECO:0000313" key="5">
    <source>
        <dbReference type="Proteomes" id="UP000010366"/>
    </source>
</evidence>
<accession>K9UDM0</accession>
<evidence type="ECO:0000256" key="2">
    <source>
        <dbReference type="PROSITE-ProRule" id="PRU00335"/>
    </source>
</evidence>
<dbReference type="OrthoDB" id="116240at2"/>
<dbReference type="eggNOG" id="COG1309">
    <property type="taxonomic scope" value="Bacteria"/>
</dbReference>
<dbReference type="InterPro" id="IPR001647">
    <property type="entry name" value="HTH_TetR"/>
</dbReference>
<dbReference type="PANTHER" id="PTHR30055">
    <property type="entry name" value="HTH-TYPE TRANSCRIPTIONAL REGULATOR RUTR"/>
    <property type="match status" value="1"/>
</dbReference>
<dbReference type="RefSeq" id="WP_015158919.1">
    <property type="nucleotide sequence ID" value="NC_019697.1"/>
</dbReference>
<dbReference type="HOGENOM" id="CLU_069356_23_1_3"/>
<dbReference type="InterPro" id="IPR009057">
    <property type="entry name" value="Homeodomain-like_sf"/>
</dbReference>
<dbReference type="PATRIC" id="fig|1173020.3.peg.1830"/>
<feature type="domain" description="HTH tetR-type" evidence="3">
    <location>
        <begin position="6"/>
        <end position="66"/>
    </location>
</feature>
<organism evidence="4 5">
    <name type="scientific">Chamaesiphon minutus (strain ATCC 27169 / PCC 6605)</name>
    <dbReference type="NCBI Taxonomy" id="1173020"/>
    <lineage>
        <taxon>Bacteria</taxon>
        <taxon>Bacillati</taxon>
        <taxon>Cyanobacteriota</taxon>
        <taxon>Cyanophyceae</taxon>
        <taxon>Gomontiellales</taxon>
        <taxon>Chamaesiphonaceae</taxon>
        <taxon>Chamaesiphon</taxon>
    </lineage>
</organism>
<dbReference type="PRINTS" id="PR00455">
    <property type="entry name" value="HTHTETR"/>
</dbReference>
<dbReference type="PANTHER" id="PTHR30055:SF200">
    <property type="entry name" value="HTH-TYPE TRANSCRIPTIONAL REPRESSOR BDCR"/>
    <property type="match status" value="1"/>
</dbReference>
<gene>
    <name evidence="4" type="ORF">Cha6605_1591</name>
</gene>
<dbReference type="AlphaFoldDB" id="K9UDM0"/>
<dbReference type="GO" id="GO:0003700">
    <property type="term" value="F:DNA-binding transcription factor activity"/>
    <property type="evidence" value="ECO:0007669"/>
    <property type="project" value="TreeGrafter"/>
</dbReference>
<dbReference type="GO" id="GO:0000976">
    <property type="term" value="F:transcription cis-regulatory region binding"/>
    <property type="evidence" value="ECO:0007669"/>
    <property type="project" value="TreeGrafter"/>
</dbReference>
<keyword evidence="1 2" id="KW-0238">DNA-binding</keyword>
<dbReference type="Pfam" id="PF00440">
    <property type="entry name" value="TetR_N"/>
    <property type="match status" value="1"/>
</dbReference>
<evidence type="ECO:0000313" key="4">
    <source>
        <dbReference type="EMBL" id="AFY92743.1"/>
    </source>
</evidence>
<name>K9UDM0_CHAP6</name>
<keyword evidence="5" id="KW-1185">Reference proteome</keyword>
<dbReference type="PROSITE" id="PS50977">
    <property type="entry name" value="HTH_TETR_2"/>
    <property type="match status" value="1"/>
</dbReference>
<dbReference type="InterPro" id="IPR036271">
    <property type="entry name" value="Tet_transcr_reg_TetR-rel_C_sf"/>
</dbReference>
<dbReference type="Proteomes" id="UP000010366">
    <property type="component" value="Chromosome"/>
</dbReference>
<dbReference type="InterPro" id="IPR050109">
    <property type="entry name" value="HTH-type_TetR-like_transc_reg"/>
</dbReference>
<feature type="DNA-binding region" description="H-T-H motif" evidence="2">
    <location>
        <begin position="29"/>
        <end position="48"/>
    </location>
</feature>
<sequence length="208" mass="23034">MSRTQTDARARILGVADELFYREGVRAIGVDTIIAQSEVAKTTLYRYFPSKDDLVVAYLEGRNQRFWELFETVVNQHLRQPKQQLLAIFIWLDELLSSADSHGCPFLMVASEFPEADYPGHQVAIAHKQKMRGCLIELAELAGIEQAKELSAALLILVDGAFAECRLFKKHDNGIKLAKAAAVMIEAYACSLSNSIATQYNNPGAADG</sequence>
<dbReference type="EMBL" id="CP003600">
    <property type="protein sequence ID" value="AFY92743.1"/>
    <property type="molecule type" value="Genomic_DNA"/>
</dbReference>
<proteinExistence type="predicted"/>
<dbReference type="KEGG" id="cmp:Cha6605_1591"/>
<evidence type="ECO:0000256" key="1">
    <source>
        <dbReference type="ARBA" id="ARBA00023125"/>
    </source>
</evidence>
<evidence type="ECO:0000259" key="3">
    <source>
        <dbReference type="PROSITE" id="PS50977"/>
    </source>
</evidence>